<gene>
    <name evidence="6" type="primary">LOC106817222</name>
</gene>
<keyword evidence="3" id="KW-0732">Signal</keyword>
<comment type="subcellular location">
    <subcellularLocation>
        <location evidence="1">Secreted</location>
    </subcellularLocation>
</comment>
<sequence>MGNGVNPHGFSTCFEALLRWRHDDVARPEWDGQLDVGVDNVTAADAGLYECYVEGERSKQLHGLVHLSAHLDANYPETASQPGEEAETAVSDDEGDVIGEYVTEVEENPEMTIINSRDRTIMMPTGALSVSGHHPEMAPEDGSSTDGGAAWKLSGCVDGAGRMYEIGERMTISGDPCEMCRCHDNGKPLCAMASCAGPPSRYCRAIYTADNTCCPEWDCSAPTLTPSGDYDVVNIVGDGTGIEEELHEYVEPLSLGCVFKGFLFQNGESFRRGCDACYCRDGRAECVAVKCNAPKPGYECIIVNRGKPKSCCPQYRCKKTRGPKKVGEESRLAALWANWKQQQLEQQGLRRGRRQ</sequence>
<dbReference type="GeneID" id="106817222"/>
<reference evidence="6" key="1">
    <citation type="submission" date="2025-08" db="UniProtKB">
        <authorList>
            <consortium name="RefSeq"/>
        </authorList>
    </citation>
    <scope>IDENTIFICATION</scope>
</reference>
<keyword evidence="5" id="KW-1185">Reference proteome</keyword>
<proteinExistence type="predicted"/>
<accession>A0ABM1EYV1</accession>
<evidence type="ECO:0000256" key="1">
    <source>
        <dbReference type="ARBA" id="ARBA00004613"/>
    </source>
</evidence>
<keyword evidence="2" id="KW-0964">Secreted</keyword>
<dbReference type="SMART" id="SM00214">
    <property type="entry name" value="VWC"/>
    <property type="match status" value="2"/>
</dbReference>
<dbReference type="SUPFAM" id="SSF57603">
    <property type="entry name" value="FnI-like domain"/>
    <property type="match status" value="2"/>
</dbReference>
<dbReference type="RefSeq" id="XP_014677372.1">
    <property type="nucleotide sequence ID" value="XM_014821886.1"/>
</dbReference>
<dbReference type="InterPro" id="IPR001007">
    <property type="entry name" value="VWF_dom"/>
</dbReference>
<name>A0ABM1EYV1_PRICU</name>
<dbReference type="PROSITE" id="PS01208">
    <property type="entry name" value="VWFC_1"/>
    <property type="match status" value="2"/>
</dbReference>
<dbReference type="PANTHER" id="PTHR46698:SF3">
    <property type="entry name" value="TENECTIN ISOFORM 1-RELATED"/>
    <property type="match status" value="1"/>
</dbReference>
<feature type="domain" description="VWFC" evidence="4">
    <location>
        <begin position="257"/>
        <end position="318"/>
    </location>
</feature>
<dbReference type="InterPro" id="IPR052424">
    <property type="entry name" value="Kielin_Chordin-BMP_Reg"/>
</dbReference>
<evidence type="ECO:0000256" key="2">
    <source>
        <dbReference type="ARBA" id="ARBA00022525"/>
    </source>
</evidence>
<dbReference type="PROSITE" id="PS50184">
    <property type="entry name" value="VWFC_2"/>
    <property type="match status" value="2"/>
</dbReference>
<evidence type="ECO:0000259" key="4">
    <source>
        <dbReference type="PROSITE" id="PS50184"/>
    </source>
</evidence>
<feature type="domain" description="VWFC" evidence="4">
    <location>
        <begin position="154"/>
        <end position="220"/>
    </location>
</feature>
<organism evidence="5 6">
    <name type="scientific">Priapulus caudatus</name>
    <name type="common">Priapulid worm</name>
    <dbReference type="NCBI Taxonomy" id="37621"/>
    <lineage>
        <taxon>Eukaryota</taxon>
        <taxon>Metazoa</taxon>
        <taxon>Ecdysozoa</taxon>
        <taxon>Scalidophora</taxon>
        <taxon>Priapulida</taxon>
        <taxon>Priapulimorpha</taxon>
        <taxon>Priapulimorphida</taxon>
        <taxon>Priapulidae</taxon>
        <taxon>Priapulus</taxon>
    </lineage>
</organism>
<evidence type="ECO:0000313" key="5">
    <source>
        <dbReference type="Proteomes" id="UP000695022"/>
    </source>
</evidence>
<dbReference type="Proteomes" id="UP000695022">
    <property type="component" value="Unplaced"/>
</dbReference>
<dbReference type="Pfam" id="PF23334">
    <property type="entry name" value="VWC2L_2nd"/>
    <property type="match status" value="1"/>
</dbReference>
<dbReference type="PANTHER" id="PTHR46698">
    <property type="entry name" value="CROSSVEINLESS 2"/>
    <property type="match status" value="1"/>
</dbReference>
<evidence type="ECO:0000256" key="3">
    <source>
        <dbReference type="ARBA" id="ARBA00022729"/>
    </source>
</evidence>
<protein>
    <submittedName>
        <fullName evidence="6">Uncharacterized protein LOC106817222</fullName>
    </submittedName>
</protein>
<evidence type="ECO:0000313" key="6">
    <source>
        <dbReference type="RefSeq" id="XP_014677372.1"/>
    </source>
</evidence>